<keyword evidence="2" id="KW-1185">Reference proteome</keyword>
<dbReference type="AlphaFoldDB" id="A0A3E0VKK2"/>
<name>A0A3E0VKK2_9MICO</name>
<sequence>MPLPASAVESPLRIAAVPAGHPYARNLLDPAAVSGDRIVLLPDPLPAGAAPGQWWPPVALDPEWIRANADTFDLLHLHFGTESFPLAHLQQVVDALRAVHRPLVFTVHDLTNPQLVDQAPHEAQLDLLVRAADEVITLTPGAAAEVQRRWGREAVVVGHPLLAEGVPDARASLPAITVGVHLRDLRPNIDGAGTVDTLLAAVALLEESGLHLDVVVDLNERVRDEAVRDALRTRLAGLDGVEFREHPRLTDTDLAEDLARLDIEVLPYRHGTHSGWLELCWDLGVAVAAPTVGFFAEQHPAAGEVASYRPGSAESLAQALLELVEAMEAAGPAAGPVGAGAAHPAADRAARRAALVRDRRAWRITQQRDIHLAHLAVYRRALAAVAV</sequence>
<comment type="caution">
    <text evidence="1">The sequence shown here is derived from an EMBL/GenBank/DDBJ whole genome shotgun (WGS) entry which is preliminary data.</text>
</comment>
<proteinExistence type="predicted"/>
<dbReference type="OrthoDB" id="3287135at2"/>
<gene>
    <name evidence="1" type="ORF">B7R54_13820</name>
</gene>
<evidence type="ECO:0008006" key="3">
    <source>
        <dbReference type="Google" id="ProtNLM"/>
    </source>
</evidence>
<protein>
    <recommendedName>
        <fullName evidence="3">D-inositol 3-phosphate glycosyltransferase</fullName>
    </recommendedName>
</protein>
<reference evidence="1 2" key="1">
    <citation type="submission" date="2017-04" db="EMBL/GenBank/DDBJ databases">
        <title>Comparative genome analysis of Subtercola boreus.</title>
        <authorList>
            <person name="Cho Y.-J."/>
            <person name="Cho A."/>
            <person name="Kim O.-S."/>
            <person name="Lee J.-I."/>
        </authorList>
    </citation>
    <scope>NUCLEOTIDE SEQUENCE [LARGE SCALE GENOMIC DNA]</scope>
    <source>
        <strain evidence="1 2">K300</strain>
    </source>
</reference>
<dbReference type="Proteomes" id="UP000256486">
    <property type="component" value="Unassembled WGS sequence"/>
</dbReference>
<evidence type="ECO:0000313" key="1">
    <source>
        <dbReference type="EMBL" id="RFA10165.1"/>
    </source>
</evidence>
<dbReference type="SUPFAM" id="SSF53756">
    <property type="entry name" value="UDP-Glycosyltransferase/glycogen phosphorylase"/>
    <property type="match status" value="1"/>
</dbReference>
<dbReference type="RefSeq" id="WP_116415548.1">
    <property type="nucleotide sequence ID" value="NZ_NBWZ01000001.1"/>
</dbReference>
<organism evidence="1 2">
    <name type="scientific">Subtercola boreus</name>
    <dbReference type="NCBI Taxonomy" id="120213"/>
    <lineage>
        <taxon>Bacteria</taxon>
        <taxon>Bacillati</taxon>
        <taxon>Actinomycetota</taxon>
        <taxon>Actinomycetes</taxon>
        <taxon>Micrococcales</taxon>
        <taxon>Microbacteriaceae</taxon>
        <taxon>Subtercola</taxon>
    </lineage>
</organism>
<dbReference type="EMBL" id="NBWZ01000001">
    <property type="protein sequence ID" value="RFA10165.1"/>
    <property type="molecule type" value="Genomic_DNA"/>
</dbReference>
<evidence type="ECO:0000313" key="2">
    <source>
        <dbReference type="Proteomes" id="UP000256486"/>
    </source>
</evidence>
<accession>A0A3E0VKK2</accession>
<dbReference type="Gene3D" id="3.40.50.2000">
    <property type="entry name" value="Glycogen Phosphorylase B"/>
    <property type="match status" value="2"/>
</dbReference>